<gene>
    <name evidence="3" type="ORF">BO80DRAFT_504256</name>
</gene>
<accession>A0A395GTW7</accession>
<feature type="transmembrane region" description="Helical" evidence="2">
    <location>
        <begin position="94"/>
        <end position="112"/>
    </location>
</feature>
<evidence type="ECO:0000313" key="3">
    <source>
        <dbReference type="EMBL" id="RAK98117.1"/>
    </source>
</evidence>
<dbReference type="VEuPathDB" id="FungiDB:BO80DRAFT_504256"/>
<keyword evidence="2" id="KW-0812">Transmembrane</keyword>
<feature type="transmembrane region" description="Helical" evidence="2">
    <location>
        <begin position="132"/>
        <end position="153"/>
    </location>
</feature>
<feature type="region of interest" description="Disordered" evidence="1">
    <location>
        <begin position="1"/>
        <end position="23"/>
    </location>
</feature>
<name>A0A395GTW7_9EURO</name>
<feature type="compositionally biased region" description="Pro residues" evidence="1">
    <location>
        <begin position="1"/>
        <end position="18"/>
    </location>
</feature>
<dbReference type="RefSeq" id="XP_025572445.1">
    <property type="nucleotide sequence ID" value="XM_025724415.1"/>
</dbReference>
<evidence type="ECO:0000313" key="4">
    <source>
        <dbReference type="Proteomes" id="UP000249402"/>
    </source>
</evidence>
<dbReference type="AlphaFoldDB" id="A0A395GTW7"/>
<evidence type="ECO:0008006" key="5">
    <source>
        <dbReference type="Google" id="ProtNLM"/>
    </source>
</evidence>
<dbReference type="Proteomes" id="UP000249402">
    <property type="component" value="Unassembled WGS sequence"/>
</dbReference>
<dbReference type="PANTHER" id="PTHR42083:SF1">
    <property type="entry name" value="MARVEL DOMAIN-CONTAINING PROTEIN"/>
    <property type="match status" value="1"/>
</dbReference>
<dbReference type="EMBL" id="KZ824456">
    <property type="protein sequence ID" value="RAK98117.1"/>
    <property type="molecule type" value="Genomic_DNA"/>
</dbReference>
<evidence type="ECO:0000256" key="1">
    <source>
        <dbReference type="SAM" id="MobiDB-lite"/>
    </source>
</evidence>
<sequence length="267" mass="29719">MTKHIPTPPQPHRPNPKPMHPRSVLQTTLRTSQLLLAIIIAALYGIDLAHATHTNTHAQASWIYAEFVATVSILISTLNLLLPAIHASWSTIDGIIMVLWLAQVGVFGTLYLPVRAAVEDVRFTSSVRRMQAAVWLDMVCLGLWLGTTGWGVVRGVGGGRRKRERCVEGDEEGCVGSEKKGEMEGAKRLSLASTVWDGGEKCDGGLKKCYDKEECHMDMRDCSAYKFGLVLVIDVWRALIRNPKLYTAYNLFPEILPWLYTRMPGSE</sequence>
<protein>
    <recommendedName>
        <fullName evidence="5">MARVEL domain-containing protein</fullName>
    </recommendedName>
</protein>
<proteinExistence type="predicted"/>
<reference evidence="3 4" key="1">
    <citation type="submission" date="2018-02" db="EMBL/GenBank/DDBJ databases">
        <title>The genomes of Aspergillus section Nigri reveals drivers in fungal speciation.</title>
        <authorList>
            <consortium name="DOE Joint Genome Institute"/>
            <person name="Vesth T.C."/>
            <person name="Nybo J."/>
            <person name="Theobald S."/>
            <person name="Brandl J."/>
            <person name="Frisvad J.C."/>
            <person name="Nielsen K.F."/>
            <person name="Lyhne E.K."/>
            <person name="Kogle M.E."/>
            <person name="Kuo A."/>
            <person name="Riley R."/>
            <person name="Clum A."/>
            <person name="Nolan M."/>
            <person name="Lipzen A."/>
            <person name="Salamov A."/>
            <person name="Henrissat B."/>
            <person name="Wiebenga A."/>
            <person name="De vries R.P."/>
            <person name="Grigoriev I.V."/>
            <person name="Mortensen U.H."/>
            <person name="Andersen M.R."/>
            <person name="Baker S.E."/>
        </authorList>
    </citation>
    <scope>NUCLEOTIDE SEQUENCE [LARGE SCALE GENOMIC DNA]</scope>
    <source>
        <strain evidence="3 4">CBS 121593</strain>
    </source>
</reference>
<dbReference type="GeneID" id="37229280"/>
<dbReference type="OrthoDB" id="5363290at2759"/>
<evidence type="ECO:0000256" key="2">
    <source>
        <dbReference type="SAM" id="Phobius"/>
    </source>
</evidence>
<keyword evidence="4" id="KW-1185">Reference proteome</keyword>
<feature type="transmembrane region" description="Helical" evidence="2">
    <location>
        <begin position="61"/>
        <end position="82"/>
    </location>
</feature>
<keyword evidence="2" id="KW-0472">Membrane</keyword>
<keyword evidence="2" id="KW-1133">Transmembrane helix</keyword>
<dbReference type="PANTHER" id="PTHR42083">
    <property type="entry name" value="MARVEL DOMAIN-CONTAINING PROTEIN"/>
    <property type="match status" value="1"/>
</dbReference>
<organism evidence="3 4">
    <name type="scientific">Aspergillus ibericus CBS 121593</name>
    <dbReference type="NCBI Taxonomy" id="1448316"/>
    <lineage>
        <taxon>Eukaryota</taxon>
        <taxon>Fungi</taxon>
        <taxon>Dikarya</taxon>
        <taxon>Ascomycota</taxon>
        <taxon>Pezizomycotina</taxon>
        <taxon>Eurotiomycetes</taxon>
        <taxon>Eurotiomycetidae</taxon>
        <taxon>Eurotiales</taxon>
        <taxon>Aspergillaceae</taxon>
        <taxon>Aspergillus</taxon>
        <taxon>Aspergillus subgen. Circumdati</taxon>
    </lineage>
</organism>